<evidence type="ECO:0000313" key="2">
    <source>
        <dbReference type="WBParaSite" id="HCON_00115170-00001"/>
    </source>
</evidence>
<protein>
    <submittedName>
        <fullName evidence="2">Transposase</fullName>
    </submittedName>
</protein>
<organism evidence="1 2">
    <name type="scientific">Haemonchus contortus</name>
    <name type="common">Barber pole worm</name>
    <dbReference type="NCBI Taxonomy" id="6289"/>
    <lineage>
        <taxon>Eukaryota</taxon>
        <taxon>Metazoa</taxon>
        <taxon>Ecdysozoa</taxon>
        <taxon>Nematoda</taxon>
        <taxon>Chromadorea</taxon>
        <taxon>Rhabditida</taxon>
        <taxon>Rhabditina</taxon>
        <taxon>Rhabditomorpha</taxon>
        <taxon>Strongyloidea</taxon>
        <taxon>Trichostrongylidae</taxon>
        <taxon>Haemonchus</taxon>
    </lineage>
</organism>
<sequence length="153" mass="17455">MSTQPASQRAVGRTIFSISLYRQAQKGIRSSELCQRTKIRGTVEYAKMSKIRWHVMRYRPLGQAVTDWIPRDVKRTPARWSDFFTKALNERNDNSVSLERVLFIGLIWLVTGTNGDVTGARLRISTINGATGDTGEVIHYDRINERSCMMCDV</sequence>
<dbReference type="AlphaFoldDB" id="A0A7I4YL73"/>
<name>A0A7I4YL73_HAECO</name>
<reference evidence="2" key="1">
    <citation type="submission" date="2020-12" db="UniProtKB">
        <authorList>
            <consortium name="WormBaseParasite"/>
        </authorList>
    </citation>
    <scope>IDENTIFICATION</scope>
    <source>
        <strain evidence="2">MHco3</strain>
    </source>
</reference>
<proteinExistence type="predicted"/>
<keyword evidence="1" id="KW-1185">Reference proteome</keyword>
<dbReference type="Proteomes" id="UP000025227">
    <property type="component" value="Unplaced"/>
</dbReference>
<evidence type="ECO:0000313" key="1">
    <source>
        <dbReference type="Proteomes" id="UP000025227"/>
    </source>
</evidence>
<accession>A0A7I4YL73</accession>
<dbReference type="WBParaSite" id="HCON_00115170-00001">
    <property type="protein sequence ID" value="HCON_00115170-00001"/>
    <property type="gene ID" value="HCON_00115170"/>
</dbReference>